<reference evidence="3" key="2">
    <citation type="submission" date="2003-05" db="EMBL/GenBank/DDBJ databases">
        <authorList>
            <person name="Buell C.R."/>
            <person name="Wing R.A."/>
            <person name="McCombie W.R."/>
            <person name="Messing J."/>
            <person name="Yuan Q."/>
            <person name="Ouyang S."/>
        </authorList>
    </citation>
    <scope>NUCLEOTIDE SEQUENCE</scope>
</reference>
<accession>Q7G2S3</accession>
<feature type="compositionally biased region" description="Polar residues" evidence="1">
    <location>
        <begin position="1"/>
        <end position="11"/>
    </location>
</feature>
<dbReference type="PANTHER" id="PTHR31789">
    <property type="entry name" value="OS05G0482600 PROTEIN"/>
    <property type="match status" value="1"/>
</dbReference>
<name>Q7G2S3_ORYSJ</name>
<feature type="region of interest" description="Disordered" evidence="1">
    <location>
        <begin position="1"/>
        <end position="37"/>
    </location>
</feature>
<evidence type="ECO:0000313" key="3">
    <source>
        <dbReference type="EMBL" id="AAP54123.2"/>
    </source>
</evidence>
<dbReference type="EMBL" id="DP000086">
    <property type="protein sequence ID" value="AAP54123.2"/>
    <property type="molecule type" value="Genomic_DNA"/>
</dbReference>
<evidence type="ECO:0000256" key="2">
    <source>
        <dbReference type="SAM" id="Phobius"/>
    </source>
</evidence>
<evidence type="ECO:0000256" key="1">
    <source>
        <dbReference type="SAM" id="MobiDB-lite"/>
    </source>
</evidence>
<gene>
    <name evidence="3" type="ordered locus">LOC_Os10g32190</name>
</gene>
<keyword evidence="2" id="KW-0812">Transmembrane</keyword>
<organism evidence="3">
    <name type="scientific">Oryza sativa subsp. japonica</name>
    <name type="common">Rice</name>
    <dbReference type="NCBI Taxonomy" id="39947"/>
    <lineage>
        <taxon>Eukaryota</taxon>
        <taxon>Viridiplantae</taxon>
        <taxon>Streptophyta</taxon>
        <taxon>Embryophyta</taxon>
        <taxon>Tracheophyta</taxon>
        <taxon>Spermatophyta</taxon>
        <taxon>Magnoliopsida</taxon>
        <taxon>Liliopsida</taxon>
        <taxon>Poales</taxon>
        <taxon>Poaceae</taxon>
        <taxon>BOP clade</taxon>
        <taxon>Oryzoideae</taxon>
        <taxon>Oryzeae</taxon>
        <taxon>Oryzinae</taxon>
        <taxon>Oryza</taxon>
        <taxon>Oryza sativa</taxon>
    </lineage>
</organism>
<reference evidence="3" key="3">
    <citation type="submission" date="2006-07" db="EMBL/GenBank/DDBJ databases">
        <authorList>
            <person name="Buell R."/>
        </authorList>
    </citation>
    <scope>NUCLEOTIDE SEQUENCE</scope>
</reference>
<proteinExistence type="predicted"/>
<keyword evidence="2" id="KW-1133">Transmembrane helix</keyword>
<keyword evidence="2" id="KW-0472">Membrane</keyword>
<feature type="transmembrane region" description="Helical" evidence="2">
    <location>
        <begin position="65"/>
        <end position="87"/>
    </location>
</feature>
<sequence length="444" mass="50154">MDRSIQYSISGGLSKARERKRPRQEAAVNNRRKLQRQQISCRRDRSFSQERFRSYRFPRARAHRILATFLFNFVPVLLELAQAYYVLRVFGNDEVWIITVNLCCQPFQGRRAKLNACSPHFESESLNWPGLMEFDDVNRKVPTYSAQDSVTASSRVLGTSNDFLERLARIIPTPSELARSCYADAKATLSSDPLQLVLCCVPWSLCLESDKEDSIMRTEIARPTVVQMLDLFNKNKSLMPDLPGPWAPHWPVSAASDIWVTITGDSSHYILFYGRAVYVEEDDTIYFSRGCSLVAYKFLREEMQLKPPVKIGEKLFPYGDDGSSFVARLNDRILCVVWVSMRLACGCTNRHMLVATVCVTGESHCSQDSVPLGCKVLHYTCRKIQMVGRDECSGSFDNFCFLHERVPGGEVSASRRTSSVGRRGGYCRAICIASLLQAALSILG</sequence>
<dbReference type="AlphaFoldDB" id="Q7G2S3"/>
<protein>
    <submittedName>
        <fullName evidence="3">Uncharacterized protein</fullName>
    </submittedName>
</protein>
<dbReference type="PANTHER" id="PTHR31789:SF1">
    <property type="entry name" value="OS05G0482600 PROTEIN"/>
    <property type="match status" value="1"/>
</dbReference>
<reference evidence="3" key="1">
    <citation type="journal article" date="2003" name="Science">
        <title>In-depth view of structure, activity, and evolution of rice chromosome 10.</title>
        <authorList>
            <consortium name="Rice Chromosome 10 Sequencing Consortium"/>
        </authorList>
    </citation>
    <scope>NUCLEOTIDE SEQUENCE [LARGE SCALE GENOMIC DNA]</scope>
</reference>